<dbReference type="EMBL" id="FQZS01000019">
    <property type="protein sequence ID" value="SHJ18726.1"/>
    <property type="molecule type" value="Genomic_DNA"/>
</dbReference>
<dbReference type="OrthoDB" id="9757976at2"/>
<protein>
    <submittedName>
        <fullName evidence="2">CobN/Magnesium Chelatase</fullName>
    </submittedName>
</protein>
<dbReference type="STRING" id="1122184.SAMN02745176_02702"/>
<organism evidence="2 3">
    <name type="scientific">Lutispora thermophila DSM 19022</name>
    <dbReference type="NCBI Taxonomy" id="1122184"/>
    <lineage>
        <taxon>Bacteria</taxon>
        <taxon>Bacillati</taxon>
        <taxon>Bacillota</taxon>
        <taxon>Clostridia</taxon>
        <taxon>Lutisporales</taxon>
        <taxon>Lutisporaceae</taxon>
        <taxon>Lutispora</taxon>
    </lineage>
</organism>
<dbReference type="Proteomes" id="UP000184442">
    <property type="component" value="Unassembled WGS sequence"/>
</dbReference>
<name>A0A1M6H970_9FIRM</name>
<accession>A0A1M6H970</accession>
<dbReference type="RefSeq" id="WP_139249991.1">
    <property type="nucleotide sequence ID" value="NZ_FQZS01000019.1"/>
</dbReference>
<proteinExistence type="predicted"/>
<dbReference type="PANTHER" id="PTHR44119">
    <property type="entry name" value="MAGNESIUM-CHELATASE SUBUNIT CHLH, CHLOROPLASTIC"/>
    <property type="match status" value="1"/>
</dbReference>
<dbReference type="Pfam" id="PF02514">
    <property type="entry name" value="CobN-Mg_chel"/>
    <property type="match status" value="1"/>
</dbReference>
<sequence length="144" mass="16470">MAKANRSGKPVIGILLYSNFIHVPVLQGMSTYQAYEDWETNLRGLDTMSLTSNVYYPEFDGQIITVTIAYCQLIENDIVQKIVHKPIYERINKICRLALNWAKLAIKPNKDKKVAIIFHNMPPRNDMIGCAFSLDSPQSVYLYV</sequence>
<evidence type="ECO:0000313" key="3">
    <source>
        <dbReference type="Proteomes" id="UP000184442"/>
    </source>
</evidence>
<keyword evidence="3" id="KW-1185">Reference proteome</keyword>
<gene>
    <name evidence="2" type="ORF">SAMN02745176_02702</name>
</gene>
<feature type="domain" description="CobN/magnesium chelatase" evidence="1">
    <location>
        <begin position="21"/>
        <end position="141"/>
    </location>
</feature>
<dbReference type="PANTHER" id="PTHR44119:SF4">
    <property type="entry name" value="AEROBIC COBALTOCHELATASE SUBUNIT COBN"/>
    <property type="match status" value="1"/>
</dbReference>
<dbReference type="AlphaFoldDB" id="A0A1M6H970"/>
<dbReference type="InterPro" id="IPR003672">
    <property type="entry name" value="CobN/Mg_chltase"/>
</dbReference>
<evidence type="ECO:0000259" key="1">
    <source>
        <dbReference type="Pfam" id="PF02514"/>
    </source>
</evidence>
<reference evidence="2 3" key="1">
    <citation type="submission" date="2016-11" db="EMBL/GenBank/DDBJ databases">
        <authorList>
            <person name="Jaros S."/>
            <person name="Januszkiewicz K."/>
            <person name="Wedrychowicz H."/>
        </authorList>
    </citation>
    <scope>NUCLEOTIDE SEQUENCE [LARGE SCALE GENOMIC DNA]</scope>
    <source>
        <strain evidence="2 3">DSM 19022</strain>
    </source>
</reference>
<evidence type="ECO:0000313" key="2">
    <source>
        <dbReference type="EMBL" id="SHJ18726.1"/>
    </source>
</evidence>